<dbReference type="AlphaFoldDB" id="D6Y0Z8"/>
<feature type="transmembrane region" description="Helical" evidence="2">
    <location>
        <begin position="209"/>
        <end position="230"/>
    </location>
</feature>
<feature type="transmembrane region" description="Helical" evidence="2">
    <location>
        <begin position="97"/>
        <end position="114"/>
    </location>
</feature>
<dbReference type="InterPro" id="IPR036034">
    <property type="entry name" value="PDZ_sf"/>
</dbReference>
<feature type="transmembrane region" description="Helical" evidence="2">
    <location>
        <begin position="12"/>
        <end position="31"/>
    </location>
</feature>
<feature type="compositionally biased region" description="Acidic residues" evidence="1">
    <location>
        <begin position="473"/>
        <end position="482"/>
    </location>
</feature>
<dbReference type="SUPFAM" id="SSF50156">
    <property type="entry name" value="PDZ domain-like"/>
    <property type="match status" value="1"/>
</dbReference>
<dbReference type="KEGG" id="bse:Bsel_1084"/>
<feature type="transmembrane region" description="Helical" evidence="2">
    <location>
        <begin position="72"/>
        <end position="90"/>
    </location>
</feature>
<dbReference type="STRING" id="439292.Bsel_1084"/>
<dbReference type="PROSITE" id="PS50106">
    <property type="entry name" value="PDZ"/>
    <property type="match status" value="1"/>
</dbReference>
<dbReference type="OrthoDB" id="198399at2"/>
<dbReference type="RefSeq" id="WP_013172026.1">
    <property type="nucleotide sequence ID" value="NC_014219.1"/>
</dbReference>
<dbReference type="eggNOG" id="COG0265">
    <property type="taxonomic scope" value="Bacteria"/>
</dbReference>
<feature type="transmembrane region" description="Helical" evidence="2">
    <location>
        <begin position="43"/>
        <end position="66"/>
    </location>
</feature>
<keyword evidence="2" id="KW-1133">Transmembrane helix</keyword>
<keyword evidence="2" id="KW-0812">Transmembrane</keyword>
<organism evidence="4 5">
    <name type="scientific">Bacillus selenitireducens (strain ATCC 700615 / DSM 15326 / MLS10)</name>
    <dbReference type="NCBI Taxonomy" id="439292"/>
    <lineage>
        <taxon>Bacteria</taxon>
        <taxon>Bacillati</taxon>
        <taxon>Bacillota</taxon>
        <taxon>Bacilli</taxon>
        <taxon>Bacillales</taxon>
        <taxon>Bacillaceae</taxon>
        <taxon>Salisediminibacterium</taxon>
    </lineage>
</organism>
<protein>
    <recommendedName>
        <fullName evidence="3">PDZ domain-containing protein</fullName>
    </recommendedName>
</protein>
<evidence type="ECO:0000259" key="3">
    <source>
        <dbReference type="PROSITE" id="PS50106"/>
    </source>
</evidence>
<reference evidence="4" key="1">
    <citation type="submission" date="2009-10" db="EMBL/GenBank/DDBJ databases">
        <title>Complete sequence of Bacillus selenitireducens MLS10.</title>
        <authorList>
            <consortium name="US DOE Joint Genome Institute"/>
            <person name="Lucas S."/>
            <person name="Copeland A."/>
            <person name="Lapidus A."/>
            <person name="Glavina del Rio T."/>
            <person name="Dalin E."/>
            <person name="Tice H."/>
            <person name="Bruce D."/>
            <person name="Goodwin L."/>
            <person name="Pitluck S."/>
            <person name="Sims D."/>
            <person name="Brettin T."/>
            <person name="Detter J.C."/>
            <person name="Han C."/>
            <person name="Larimer F."/>
            <person name="Land M."/>
            <person name="Hauser L."/>
            <person name="Kyrpides N."/>
            <person name="Ovchinnikova G."/>
            <person name="Stolz J."/>
        </authorList>
    </citation>
    <scope>NUCLEOTIDE SEQUENCE [LARGE SCALE GENOMIC DNA]</scope>
    <source>
        <strain evidence="4">MLS10</strain>
    </source>
</reference>
<evidence type="ECO:0000313" key="4">
    <source>
        <dbReference type="EMBL" id="ADH98602.1"/>
    </source>
</evidence>
<evidence type="ECO:0000256" key="1">
    <source>
        <dbReference type="SAM" id="MobiDB-lite"/>
    </source>
</evidence>
<proteinExistence type="predicted"/>
<feature type="compositionally biased region" description="Basic and acidic residues" evidence="1">
    <location>
        <begin position="511"/>
        <end position="526"/>
    </location>
</feature>
<keyword evidence="5" id="KW-1185">Reference proteome</keyword>
<feature type="compositionally biased region" description="Polar residues" evidence="1">
    <location>
        <begin position="460"/>
        <end position="471"/>
    </location>
</feature>
<keyword evidence="2" id="KW-0472">Membrane</keyword>
<evidence type="ECO:0000256" key="2">
    <source>
        <dbReference type="SAM" id="Phobius"/>
    </source>
</evidence>
<evidence type="ECO:0000313" key="5">
    <source>
        <dbReference type="Proteomes" id="UP000000271"/>
    </source>
</evidence>
<dbReference type="Proteomes" id="UP000000271">
    <property type="component" value="Chromosome"/>
</dbReference>
<feature type="transmembrane region" description="Helical" evidence="2">
    <location>
        <begin position="242"/>
        <end position="262"/>
    </location>
</feature>
<dbReference type="EMBL" id="CP001791">
    <property type="protein sequence ID" value="ADH98602.1"/>
    <property type="molecule type" value="Genomic_DNA"/>
</dbReference>
<feature type="transmembrane region" description="Helical" evidence="2">
    <location>
        <begin position="183"/>
        <end position="203"/>
    </location>
</feature>
<dbReference type="Gene3D" id="2.30.42.10">
    <property type="match status" value="1"/>
</dbReference>
<dbReference type="HOGENOM" id="CLU_051142_1_0_9"/>
<feature type="domain" description="PDZ" evidence="3">
    <location>
        <begin position="282"/>
        <end position="358"/>
    </location>
</feature>
<feature type="transmembrane region" description="Helical" evidence="2">
    <location>
        <begin position="137"/>
        <end position="156"/>
    </location>
</feature>
<feature type="region of interest" description="Disordered" evidence="1">
    <location>
        <begin position="403"/>
        <end position="526"/>
    </location>
</feature>
<gene>
    <name evidence="4" type="ordered locus">Bsel_1084</name>
</gene>
<sequence>MELLTGAGRLFLHPYTYLFILIALWGAMRIIKRERKDFHSRMYTVGTFLTAPLPAALTAALLLSLIATGIGITLPAGVIVLLALAWIPFLLSGSARWMSATFAGGLTLLILPWLPESGAGFERGDTWLAEIAAFDPIHLAALVSLLFAAEAILVKVDGWRMTSPRITSSTRGKKVGEHLARRLWLFPLFLLFPQGEMTGAAYWPPIPELLPAESFGFLLIPVMLGYHLRVSGDYAKVATKRVGNRLLFLSVIAVGLTVGAYWIPELIWLLPIVLLIGRWLVFLTYERADKRKLSIFTRLEEGMKVLGIFPGTTAEKMAVETGEVIMKVNGNYVNSQREFYQALQQNSAYCKLEVLDEEGELRITQTSVTDKDHYLRGFMFVPDDEYGNLSYRALRSASVIGSDRSRIRTMQDEEAAEKEDAVQENAAEPEEPAESVSSEAADIPEFGEETAAGPDEESETASLQEVDTSSEVPEADPKDEDPVDQRDRDGAYGQAAGLSAFYNELSAANRSGEDRHEDSETDKDRS</sequence>
<name>D6Y0Z8_BACIE</name>
<feature type="transmembrane region" description="Helical" evidence="2">
    <location>
        <begin position="268"/>
        <end position="285"/>
    </location>
</feature>
<accession>D6Y0Z8</accession>
<dbReference type="InterPro" id="IPR001478">
    <property type="entry name" value="PDZ"/>
</dbReference>